<dbReference type="Proteomes" id="UP001329430">
    <property type="component" value="Chromosome 1"/>
</dbReference>
<dbReference type="InterPro" id="IPR050328">
    <property type="entry name" value="Dev_Immune_Receptor"/>
</dbReference>
<keyword evidence="2 6" id="KW-0732">Signal</keyword>
<dbReference type="PANTHER" id="PTHR24373:SF370">
    <property type="entry name" value="FISH-LIPS, ISOFORM E"/>
    <property type="match status" value="1"/>
</dbReference>
<comment type="caution">
    <text evidence="8">The sequence shown here is derived from an EMBL/GenBank/DDBJ whole genome shotgun (WGS) entry which is preliminary data.</text>
</comment>
<name>A0AAN7VKQ7_9COLE</name>
<reference evidence="8 9" key="1">
    <citation type="journal article" date="2024" name="Insects">
        <title>An Improved Chromosome-Level Genome Assembly of the Firefly Pyrocoelia pectoralis.</title>
        <authorList>
            <person name="Fu X."/>
            <person name="Meyer-Rochow V.B."/>
            <person name="Ballantyne L."/>
            <person name="Zhu X."/>
        </authorList>
    </citation>
    <scope>NUCLEOTIDE SEQUENCE [LARGE SCALE GENOMIC DNA]</scope>
    <source>
        <strain evidence="8">XCY_ONT2</strain>
    </source>
</reference>
<accession>A0AAN7VKQ7</accession>
<keyword evidence="5" id="KW-0812">Transmembrane</keyword>
<dbReference type="PROSITE" id="PS51450">
    <property type="entry name" value="LRR"/>
    <property type="match status" value="3"/>
</dbReference>
<dbReference type="Pfam" id="PF00560">
    <property type="entry name" value="LRR_1"/>
    <property type="match status" value="1"/>
</dbReference>
<keyword evidence="9" id="KW-1185">Reference proteome</keyword>
<dbReference type="AlphaFoldDB" id="A0AAN7VKQ7"/>
<evidence type="ECO:0000256" key="3">
    <source>
        <dbReference type="ARBA" id="ARBA00022737"/>
    </source>
</evidence>
<protein>
    <recommendedName>
        <fullName evidence="7">LRRCT domain-containing protein</fullName>
    </recommendedName>
</protein>
<keyword evidence="1" id="KW-0433">Leucine-rich repeat</keyword>
<evidence type="ECO:0000259" key="7">
    <source>
        <dbReference type="SMART" id="SM00082"/>
    </source>
</evidence>
<sequence length="469" mass="53709">MSKNSVFVLIWVLLLSEHFRLYSSNELCSFTKTKFKCICGFRVQPYTPFPVHTADCTNIGLTDFPKDTQLPNIEDLDVSFNKISILNHDDNNFLNFVLRSLNLSFNKIVYVFQDFFINTPNLSILDLSHNEIVYFPNSNVFRGLGNLTVLNLSFNKLSTLPEDIFTPLTNLEELDLRYNYLGATLMNSNDFFQLTMGFPRNISTLKLDGVGLTSLAYGYFNEGHHLKYLSLSDNPLSEIPSISFTIEHLDLSGTHIAIISGKYLPYPSLKVLKLNRLKRLEEIEHYAFFNLKVLEELHLSDSKSLRSFTDLAFGVLSENTELPLKRIHFARTGMKTLNSTYLNLFGTMEYVDLQHNPWDCNCDILWLQQLNGSLNRDDNIRCLTPRNLRSKRIMHLSDKDMPDCFYGENKIQKTLIGIFAILVGLLMLFILYLLYLGPFHQGHRGVGPGSPYQSTSIKLDPSEGEDTSR</sequence>
<gene>
    <name evidence="8" type="ORF">RI129_001426</name>
</gene>
<dbReference type="SMART" id="SM00369">
    <property type="entry name" value="LRR_TYP"/>
    <property type="match status" value="5"/>
</dbReference>
<dbReference type="PANTHER" id="PTHR24373">
    <property type="entry name" value="SLIT RELATED LEUCINE-RICH REPEAT NEURONAL PROTEIN"/>
    <property type="match status" value="1"/>
</dbReference>
<keyword evidence="5" id="KW-0472">Membrane</keyword>
<evidence type="ECO:0000256" key="4">
    <source>
        <dbReference type="SAM" id="MobiDB-lite"/>
    </source>
</evidence>
<dbReference type="EMBL" id="JAVRBK010000001">
    <property type="protein sequence ID" value="KAK5650397.1"/>
    <property type="molecule type" value="Genomic_DNA"/>
</dbReference>
<dbReference type="InterPro" id="IPR032675">
    <property type="entry name" value="LRR_dom_sf"/>
</dbReference>
<evidence type="ECO:0000256" key="2">
    <source>
        <dbReference type="ARBA" id="ARBA00022729"/>
    </source>
</evidence>
<evidence type="ECO:0000313" key="9">
    <source>
        <dbReference type="Proteomes" id="UP001329430"/>
    </source>
</evidence>
<organism evidence="8 9">
    <name type="scientific">Pyrocoelia pectoralis</name>
    <dbReference type="NCBI Taxonomy" id="417401"/>
    <lineage>
        <taxon>Eukaryota</taxon>
        <taxon>Metazoa</taxon>
        <taxon>Ecdysozoa</taxon>
        <taxon>Arthropoda</taxon>
        <taxon>Hexapoda</taxon>
        <taxon>Insecta</taxon>
        <taxon>Pterygota</taxon>
        <taxon>Neoptera</taxon>
        <taxon>Endopterygota</taxon>
        <taxon>Coleoptera</taxon>
        <taxon>Polyphaga</taxon>
        <taxon>Elateriformia</taxon>
        <taxon>Elateroidea</taxon>
        <taxon>Lampyridae</taxon>
        <taxon>Lampyrinae</taxon>
        <taxon>Pyrocoelia</taxon>
    </lineage>
</organism>
<dbReference type="GO" id="GO:0031012">
    <property type="term" value="C:extracellular matrix"/>
    <property type="evidence" value="ECO:0007669"/>
    <property type="project" value="TreeGrafter"/>
</dbReference>
<keyword evidence="3" id="KW-0677">Repeat</keyword>
<feature type="chain" id="PRO_5042888185" description="LRRCT domain-containing protein" evidence="6">
    <location>
        <begin position="25"/>
        <end position="469"/>
    </location>
</feature>
<dbReference type="SMART" id="SM00082">
    <property type="entry name" value="LRRCT"/>
    <property type="match status" value="1"/>
</dbReference>
<feature type="signal peptide" evidence="6">
    <location>
        <begin position="1"/>
        <end position="24"/>
    </location>
</feature>
<dbReference type="Pfam" id="PF13855">
    <property type="entry name" value="LRR_8"/>
    <property type="match status" value="2"/>
</dbReference>
<evidence type="ECO:0000313" key="8">
    <source>
        <dbReference type="EMBL" id="KAK5650397.1"/>
    </source>
</evidence>
<evidence type="ECO:0000256" key="6">
    <source>
        <dbReference type="SAM" id="SignalP"/>
    </source>
</evidence>
<feature type="domain" description="LRRCT" evidence="7">
    <location>
        <begin position="356"/>
        <end position="405"/>
    </location>
</feature>
<dbReference type="InterPro" id="IPR000483">
    <property type="entry name" value="Cys-rich_flank_reg_C"/>
</dbReference>
<evidence type="ECO:0000256" key="1">
    <source>
        <dbReference type="ARBA" id="ARBA00022614"/>
    </source>
</evidence>
<dbReference type="SUPFAM" id="SSF52058">
    <property type="entry name" value="L domain-like"/>
    <property type="match status" value="1"/>
</dbReference>
<dbReference type="GO" id="GO:0005615">
    <property type="term" value="C:extracellular space"/>
    <property type="evidence" value="ECO:0007669"/>
    <property type="project" value="TreeGrafter"/>
</dbReference>
<dbReference type="InterPro" id="IPR003591">
    <property type="entry name" value="Leu-rich_rpt_typical-subtyp"/>
</dbReference>
<evidence type="ECO:0000256" key="5">
    <source>
        <dbReference type="SAM" id="Phobius"/>
    </source>
</evidence>
<dbReference type="Gene3D" id="3.80.10.10">
    <property type="entry name" value="Ribonuclease Inhibitor"/>
    <property type="match status" value="2"/>
</dbReference>
<keyword evidence="5" id="KW-1133">Transmembrane helix</keyword>
<feature type="transmembrane region" description="Helical" evidence="5">
    <location>
        <begin position="415"/>
        <end position="435"/>
    </location>
</feature>
<dbReference type="InterPro" id="IPR001611">
    <property type="entry name" value="Leu-rich_rpt"/>
</dbReference>
<proteinExistence type="predicted"/>
<feature type="region of interest" description="Disordered" evidence="4">
    <location>
        <begin position="450"/>
        <end position="469"/>
    </location>
</feature>